<sequence>MPRYLELVAAALISLAGPMNQTNTSSVYDQGVLQDLKAQYSSSGGRHAAMETIFFFPWMRHIELKGFSVQKYRMQWEACIAIDSRTHTRWKHIALRDGSL</sequence>
<dbReference type="AlphaFoldDB" id="A0A6A6UCZ0"/>
<accession>A0A6A6UCZ0</accession>
<name>A0A6A6UCZ0_9PEZI</name>
<dbReference type="Proteomes" id="UP000799302">
    <property type="component" value="Unassembled WGS sequence"/>
</dbReference>
<gene>
    <name evidence="1" type="ORF">BT63DRAFT_424971</name>
</gene>
<proteinExistence type="predicted"/>
<reference evidence="1" key="1">
    <citation type="journal article" date="2020" name="Stud. Mycol.">
        <title>101 Dothideomycetes genomes: a test case for predicting lifestyles and emergence of pathogens.</title>
        <authorList>
            <person name="Haridas S."/>
            <person name="Albert R."/>
            <person name="Binder M."/>
            <person name="Bloem J."/>
            <person name="Labutti K."/>
            <person name="Salamov A."/>
            <person name="Andreopoulos B."/>
            <person name="Baker S."/>
            <person name="Barry K."/>
            <person name="Bills G."/>
            <person name="Bluhm B."/>
            <person name="Cannon C."/>
            <person name="Castanera R."/>
            <person name="Culley D."/>
            <person name="Daum C."/>
            <person name="Ezra D."/>
            <person name="Gonzalez J."/>
            <person name="Henrissat B."/>
            <person name="Kuo A."/>
            <person name="Liang C."/>
            <person name="Lipzen A."/>
            <person name="Lutzoni F."/>
            <person name="Magnuson J."/>
            <person name="Mondo S."/>
            <person name="Nolan M."/>
            <person name="Ohm R."/>
            <person name="Pangilinan J."/>
            <person name="Park H.-J."/>
            <person name="Ramirez L."/>
            <person name="Alfaro M."/>
            <person name="Sun H."/>
            <person name="Tritt A."/>
            <person name="Yoshinaga Y."/>
            <person name="Zwiers L.-H."/>
            <person name="Turgeon B."/>
            <person name="Goodwin S."/>
            <person name="Spatafora J."/>
            <person name="Crous P."/>
            <person name="Grigoriev I."/>
        </authorList>
    </citation>
    <scope>NUCLEOTIDE SEQUENCE</scope>
    <source>
        <strain evidence="1">CBS 115976</strain>
    </source>
</reference>
<keyword evidence="2" id="KW-1185">Reference proteome</keyword>
<evidence type="ECO:0000313" key="1">
    <source>
        <dbReference type="EMBL" id="KAF2669233.1"/>
    </source>
</evidence>
<dbReference type="EMBL" id="MU004235">
    <property type="protein sequence ID" value="KAF2669233.1"/>
    <property type="molecule type" value="Genomic_DNA"/>
</dbReference>
<organism evidence="1 2">
    <name type="scientific">Microthyrium microscopicum</name>
    <dbReference type="NCBI Taxonomy" id="703497"/>
    <lineage>
        <taxon>Eukaryota</taxon>
        <taxon>Fungi</taxon>
        <taxon>Dikarya</taxon>
        <taxon>Ascomycota</taxon>
        <taxon>Pezizomycotina</taxon>
        <taxon>Dothideomycetes</taxon>
        <taxon>Dothideomycetes incertae sedis</taxon>
        <taxon>Microthyriales</taxon>
        <taxon>Microthyriaceae</taxon>
        <taxon>Microthyrium</taxon>
    </lineage>
</organism>
<evidence type="ECO:0000313" key="2">
    <source>
        <dbReference type="Proteomes" id="UP000799302"/>
    </source>
</evidence>
<protein>
    <submittedName>
        <fullName evidence="1">Uncharacterized protein</fullName>
    </submittedName>
</protein>